<reference evidence="1 2" key="1">
    <citation type="submission" date="2023-06" db="EMBL/GenBank/DDBJ databases">
        <title>Nosocomial Elizabethkingia miricola genome.</title>
        <authorList>
            <person name="Morgado S."/>
            <person name="Fonseca E."/>
            <person name="Freitas F."/>
            <person name="Vicente A.C."/>
        </authorList>
    </citation>
    <scope>NUCLEOTIDE SEQUENCE [LARGE SCALE GENOMIC DNA]</scope>
    <source>
        <strain evidence="1 2">EM15</strain>
    </source>
</reference>
<proteinExistence type="predicted"/>
<dbReference type="AlphaFoldDB" id="A0ABD5B323"/>
<evidence type="ECO:0000313" key="2">
    <source>
        <dbReference type="Proteomes" id="UP001239265"/>
    </source>
</evidence>
<dbReference type="RefSeq" id="WP_078795319.1">
    <property type="nucleotide sequence ID" value="NZ_CP040516.1"/>
</dbReference>
<gene>
    <name evidence="1" type="ORF">QT385_06655</name>
</gene>
<evidence type="ECO:0000313" key="1">
    <source>
        <dbReference type="EMBL" id="MDQ8748310.1"/>
    </source>
</evidence>
<dbReference type="EMBL" id="JAUCQJ010000002">
    <property type="protein sequence ID" value="MDQ8748310.1"/>
    <property type="molecule type" value="Genomic_DNA"/>
</dbReference>
<comment type="caution">
    <text evidence="1">The sequence shown here is derived from an EMBL/GenBank/DDBJ whole genome shotgun (WGS) entry which is preliminary data.</text>
</comment>
<protein>
    <recommendedName>
        <fullName evidence="3">HNH endonuclease</fullName>
    </recommendedName>
</protein>
<name>A0ABD5B323_ELIMR</name>
<dbReference type="Proteomes" id="UP001239265">
    <property type="component" value="Unassembled WGS sequence"/>
</dbReference>
<organism evidence="1 2">
    <name type="scientific">Elizabethkingia miricola</name>
    <name type="common">Chryseobacterium miricola</name>
    <dbReference type="NCBI Taxonomy" id="172045"/>
    <lineage>
        <taxon>Bacteria</taxon>
        <taxon>Pseudomonadati</taxon>
        <taxon>Bacteroidota</taxon>
        <taxon>Flavobacteriia</taxon>
        <taxon>Flavobacteriales</taxon>
        <taxon>Weeksellaceae</taxon>
        <taxon>Elizabethkingia</taxon>
    </lineage>
</organism>
<accession>A0ABD5B323</accession>
<sequence length="279" mass="32787">MKCWICNINEANSEEHKFKASDIKRNFGKKFEGIYYNGGVHSFTSDKDKNIKFPKIICIDCNNNKTRRADDAYTEFTENYEAINSEIECKGRINFEKIYGDCWNIKKLDLYRYFAKHAGCKIITNNIHDNIDLSKLSQFILGGKAINSFYIKIYYNGLIKAFTDVLKTADIDRYKVNLAFGKTVFHEKDNNLFYCGSIIIGSLRIEWFYSVNSIFNREIKFDNVCEKVNVINNKCFYPVPFSNFINEEFMTYLNYGKYYLNEELEIPYFISKLKDISNS</sequence>
<evidence type="ECO:0008006" key="3">
    <source>
        <dbReference type="Google" id="ProtNLM"/>
    </source>
</evidence>